<protein>
    <submittedName>
        <fullName evidence="2">Uncharacterized protein</fullName>
    </submittedName>
</protein>
<organism evidence="2 3">
    <name type="scientific">Pristionchus pacificus</name>
    <name type="common">Parasitic nematode worm</name>
    <dbReference type="NCBI Taxonomy" id="54126"/>
    <lineage>
        <taxon>Eukaryota</taxon>
        <taxon>Metazoa</taxon>
        <taxon>Ecdysozoa</taxon>
        <taxon>Nematoda</taxon>
        <taxon>Chromadorea</taxon>
        <taxon>Rhabditida</taxon>
        <taxon>Rhabditina</taxon>
        <taxon>Diplogasteromorpha</taxon>
        <taxon>Diplogasteroidea</taxon>
        <taxon>Neodiplogasteridae</taxon>
        <taxon>Pristionchus</taxon>
    </lineage>
</organism>
<gene>
    <name evidence="2" type="primary">WBGene00272660</name>
</gene>
<feature type="region of interest" description="Disordered" evidence="1">
    <location>
        <begin position="120"/>
        <end position="150"/>
    </location>
</feature>
<evidence type="ECO:0000313" key="3">
    <source>
        <dbReference type="Proteomes" id="UP000005239"/>
    </source>
</evidence>
<reference evidence="2" key="2">
    <citation type="submission" date="2022-06" db="UniProtKB">
        <authorList>
            <consortium name="EnsemblMetazoa"/>
        </authorList>
    </citation>
    <scope>IDENTIFICATION</scope>
    <source>
        <strain evidence="2">PS312</strain>
    </source>
</reference>
<dbReference type="AlphaFoldDB" id="A0A2A6CM07"/>
<reference evidence="3" key="1">
    <citation type="journal article" date="2008" name="Nat. Genet.">
        <title>The Pristionchus pacificus genome provides a unique perspective on nematode lifestyle and parasitism.</title>
        <authorList>
            <person name="Dieterich C."/>
            <person name="Clifton S.W."/>
            <person name="Schuster L.N."/>
            <person name="Chinwalla A."/>
            <person name="Delehaunty K."/>
            <person name="Dinkelacker I."/>
            <person name="Fulton L."/>
            <person name="Fulton R."/>
            <person name="Godfrey J."/>
            <person name="Minx P."/>
            <person name="Mitreva M."/>
            <person name="Roeseler W."/>
            <person name="Tian H."/>
            <person name="Witte H."/>
            <person name="Yang S.P."/>
            <person name="Wilson R.K."/>
            <person name="Sommer R.J."/>
        </authorList>
    </citation>
    <scope>NUCLEOTIDE SEQUENCE [LARGE SCALE GENOMIC DNA]</scope>
    <source>
        <strain evidence="3">PS312</strain>
    </source>
</reference>
<evidence type="ECO:0000313" key="2">
    <source>
        <dbReference type="EnsemblMetazoa" id="PPA34291.1"/>
    </source>
</evidence>
<proteinExistence type="predicted"/>
<dbReference type="Proteomes" id="UP000005239">
    <property type="component" value="Unassembled WGS sequence"/>
</dbReference>
<accession>A0A2A6CM07</accession>
<dbReference type="EnsemblMetazoa" id="PPA34291.1">
    <property type="protein sequence ID" value="PPA34291.1"/>
    <property type="gene ID" value="WBGene00272660"/>
</dbReference>
<feature type="compositionally biased region" description="Polar residues" evidence="1">
    <location>
        <begin position="126"/>
        <end position="150"/>
    </location>
</feature>
<sequence>MTSFYHLNDPIMCKVSVVGPCTESCAIYASVTPDSLKLATNLLIQTPLGFCWRSRQSEEPKTNEKLSLVLESTHELKIVNGNANANAGPLVLYVVEGSHDDNGMLGDSLMYIRRLRMETNKDKTPHIQQEQSTSDRNGATKSTDLQFTDW</sequence>
<name>A0A2A6CM07_PRIPA</name>
<accession>A0A8R1UM84</accession>
<keyword evidence="3" id="KW-1185">Reference proteome</keyword>
<evidence type="ECO:0000256" key="1">
    <source>
        <dbReference type="SAM" id="MobiDB-lite"/>
    </source>
</evidence>